<dbReference type="InterPro" id="IPR011141">
    <property type="entry name" value="Polyketide_synthase_type-III"/>
</dbReference>
<comment type="catalytic activity">
    <reaction evidence="4">
        <text>4-coumaroyl-CoA + 3 malonyl-CoA + 3 H(+) = trans-resveratrol + 4 CO2 + 4 CoA</text>
        <dbReference type="Rhea" id="RHEA:11936"/>
        <dbReference type="ChEBI" id="CHEBI:15378"/>
        <dbReference type="ChEBI" id="CHEBI:16526"/>
        <dbReference type="ChEBI" id="CHEBI:45713"/>
        <dbReference type="ChEBI" id="CHEBI:57287"/>
        <dbReference type="ChEBI" id="CHEBI:57355"/>
        <dbReference type="ChEBI" id="CHEBI:57384"/>
        <dbReference type="EC" id="2.3.1.95"/>
    </reaction>
</comment>
<evidence type="ECO:0000256" key="2">
    <source>
        <dbReference type="ARBA" id="ARBA00022679"/>
    </source>
</evidence>
<evidence type="ECO:0000256" key="5">
    <source>
        <dbReference type="RuleBase" id="RU003633"/>
    </source>
</evidence>
<dbReference type="FunFam" id="3.40.47.10:FF:000014">
    <property type="entry name" value="Chalcone synthase 1"/>
    <property type="match status" value="1"/>
</dbReference>
<evidence type="ECO:0000313" key="9">
    <source>
        <dbReference type="Proteomes" id="UP000288805"/>
    </source>
</evidence>
<dbReference type="InterPro" id="IPR012328">
    <property type="entry name" value="Chalcone/stilbene_synt_C"/>
</dbReference>
<dbReference type="CDD" id="cd00831">
    <property type="entry name" value="CHS_like"/>
    <property type="match status" value="1"/>
</dbReference>
<organism evidence="8 9">
    <name type="scientific">Vitis vinifera</name>
    <name type="common">Grape</name>
    <dbReference type="NCBI Taxonomy" id="29760"/>
    <lineage>
        <taxon>Eukaryota</taxon>
        <taxon>Viridiplantae</taxon>
        <taxon>Streptophyta</taxon>
        <taxon>Embryophyta</taxon>
        <taxon>Tracheophyta</taxon>
        <taxon>Spermatophyta</taxon>
        <taxon>Magnoliopsida</taxon>
        <taxon>eudicotyledons</taxon>
        <taxon>Gunneridae</taxon>
        <taxon>Pentapetalae</taxon>
        <taxon>rosids</taxon>
        <taxon>Vitales</taxon>
        <taxon>Vitaceae</taxon>
        <taxon>Viteae</taxon>
        <taxon>Vitis</taxon>
    </lineage>
</organism>
<dbReference type="AlphaFoldDB" id="A0A438CX15"/>
<reference evidence="8 9" key="1">
    <citation type="journal article" date="2018" name="PLoS Genet.">
        <title>Population sequencing reveals clonal diversity and ancestral inbreeding in the grapevine cultivar Chardonnay.</title>
        <authorList>
            <person name="Roach M.J."/>
            <person name="Johnson D.L."/>
            <person name="Bohlmann J."/>
            <person name="van Vuuren H.J."/>
            <person name="Jones S.J."/>
            <person name="Pretorius I.S."/>
            <person name="Schmidt S.A."/>
            <person name="Borneman A.R."/>
        </authorList>
    </citation>
    <scope>NUCLEOTIDE SEQUENCE [LARGE SCALE GENOMIC DNA]</scope>
    <source>
        <strain evidence="9">cv. Chardonnay</strain>
        <tissue evidence="8">Leaf</tissue>
    </source>
</reference>
<dbReference type="Pfam" id="PF00195">
    <property type="entry name" value="Chal_sti_synt_N"/>
    <property type="match status" value="1"/>
</dbReference>
<accession>A0A438CX15</accession>
<evidence type="ECO:0000256" key="1">
    <source>
        <dbReference type="ARBA" id="ARBA00005531"/>
    </source>
</evidence>
<dbReference type="Pfam" id="PF02797">
    <property type="entry name" value="Chal_sti_synt_C"/>
    <property type="match status" value="1"/>
</dbReference>
<dbReference type="PROSITE" id="PS00441">
    <property type="entry name" value="CHALCONE_SYNTH"/>
    <property type="match status" value="1"/>
</dbReference>
<sequence>MLEEHQTLVLIWLHLFNIRQEIITAEVPKLGKEAALKALKEWGQPKSKITHLVFCTTSGVEMPGADYKLANLLGLETSVRRVMLYHQGCYAGGTVLRTAKDLAEIMQEHEFLWSVIVGSDPDVSIERPLFQLVSAAQTFIPNSAGAIAGNLREVGLTFHLWPNVPTLISENIEKCLTQAFDPLGISDWNSLFWIAHPGGPAILDAVEAKLNLDKKKLEATRHVLSEYGNMSSACVLFILDEMRRKSLKGENGTTGEGLDWGVLFGFGPGLTIETVVLHSIPMITN</sequence>
<evidence type="ECO:0000313" key="8">
    <source>
        <dbReference type="EMBL" id="RVW27744.1"/>
    </source>
</evidence>
<dbReference type="SUPFAM" id="SSF53901">
    <property type="entry name" value="Thiolase-like"/>
    <property type="match status" value="2"/>
</dbReference>
<dbReference type="EMBL" id="QGNW01001940">
    <property type="protein sequence ID" value="RVW27744.1"/>
    <property type="molecule type" value="Genomic_DNA"/>
</dbReference>
<dbReference type="InterPro" id="IPR001099">
    <property type="entry name" value="Chalcone/stilbene_synt_N"/>
</dbReference>
<feature type="domain" description="Chalcone/stilbene synthase N-terminal" evidence="6">
    <location>
        <begin position="2"/>
        <end position="105"/>
    </location>
</feature>
<dbReference type="Gene3D" id="3.40.47.10">
    <property type="match status" value="2"/>
</dbReference>
<protein>
    <submittedName>
        <fullName evidence="8">Stilbene synthase 2</fullName>
    </submittedName>
</protein>
<evidence type="ECO:0000256" key="4">
    <source>
        <dbReference type="ARBA" id="ARBA00048068"/>
    </source>
</evidence>
<feature type="domain" description="Chalcone/stilbene synthase C-terminal" evidence="7">
    <location>
        <begin position="131"/>
        <end position="281"/>
    </location>
</feature>
<dbReference type="GO" id="GO:0050350">
    <property type="term" value="F:trihydroxystilbene synthase activity"/>
    <property type="evidence" value="ECO:0007669"/>
    <property type="project" value="UniProtKB-EC"/>
</dbReference>
<name>A0A438CX15_VITVI</name>
<evidence type="ECO:0000259" key="6">
    <source>
        <dbReference type="Pfam" id="PF00195"/>
    </source>
</evidence>
<dbReference type="Proteomes" id="UP000288805">
    <property type="component" value="Unassembled WGS sequence"/>
</dbReference>
<proteinExistence type="inferred from homology"/>
<dbReference type="InterPro" id="IPR016039">
    <property type="entry name" value="Thiolase-like"/>
</dbReference>
<dbReference type="PANTHER" id="PTHR11877">
    <property type="entry name" value="HYDROXYMETHYLGLUTARYL-COA SYNTHASE"/>
    <property type="match status" value="1"/>
</dbReference>
<comment type="caution">
    <text evidence="8">The sequence shown here is derived from an EMBL/GenBank/DDBJ whole genome shotgun (WGS) entry which is preliminary data.</text>
</comment>
<keyword evidence="3 5" id="KW-0012">Acyltransferase</keyword>
<evidence type="ECO:0000256" key="3">
    <source>
        <dbReference type="ARBA" id="ARBA00023315"/>
    </source>
</evidence>
<gene>
    <name evidence="8" type="primary">GSVIVT00004047001_2</name>
    <name evidence="8" type="ORF">CK203_099305</name>
</gene>
<keyword evidence="2 5" id="KW-0808">Transferase</keyword>
<dbReference type="InterPro" id="IPR018088">
    <property type="entry name" value="Chalcone/stilbene_synthase_AS"/>
</dbReference>
<evidence type="ECO:0000259" key="7">
    <source>
        <dbReference type="Pfam" id="PF02797"/>
    </source>
</evidence>
<comment type="similarity">
    <text evidence="1 5">Belongs to the thiolase-like superfamily. Chalcone/stilbene synthases family.</text>
</comment>
<dbReference type="PANTHER" id="PTHR11877:SF14">
    <property type="entry name" value="CHALCONE SYNTHASE"/>
    <property type="match status" value="1"/>
</dbReference>